<sequence length="103" mass="10912">MTIDSSSASRRNPNPESPPEFLDEQLVLAPATTRHSAATDAALSAQERDSKAPLVSALAAAASRSEYVTIIPVLLPPPPPIFSSRGEVVHGEMDAKKDLSCFI</sequence>
<gene>
    <name evidence="2" type="ORF">B296_00035293</name>
</gene>
<evidence type="ECO:0000256" key="1">
    <source>
        <dbReference type="SAM" id="MobiDB-lite"/>
    </source>
</evidence>
<evidence type="ECO:0000313" key="2">
    <source>
        <dbReference type="EMBL" id="RRT52517.1"/>
    </source>
</evidence>
<dbReference type="AlphaFoldDB" id="A0A426YLC2"/>
<evidence type="ECO:0000313" key="3">
    <source>
        <dbReference type="Proteomes" id="UP000287651"/>
    </source>
</evidence>
<name>A0A426YLC2_ENSVE</name>
<accession>A0A426YLC2</accession>
<feature type="compositionally biased region" description="Polar residues" evidence="1">
    <location>
        <begin position="1"/>
        <end position="14"/>
    </location>
</feature>
<dbReference type="EMBL" id="AMZH03011625">
    <property type="protein sequence ID" value="RRT52517.1"/>
    <property type="molecule type" value="Genomic_DNA"/>
</dbReference>
<proteinExistence type="predicted"/>
<dbReference type="Proteomes" id="UP000287651">
    <property type="component" value="Unassembled WGS sequence"/>
</dbReference>
<comment type="caution">
    <text evidence="2">The sequence shown here is derived from an EMBL/GenBank/DDBJ whole genome shotgun (WGS) entry which is preliminary data.</text>
</comment>
<feature type="region of interest" description="Disordered" evidence="1">
    <location>
        <begin position="1"/>
        <end position="21"/>
    </location>
</feature>
<reference evidence="2 3" key="1">
    <citation type="journal article" date="2014" name="Agronomy (Basel)">
        <title>A Draft Genome Sequence for Ensete ventricosum, the Drought-Tolerant Tree Against Hunger.</title>
        <authorList>
            <person name="Harrison J."/>
            <person name="Moore K.A."/>
            <person name="Paszkiewicz K."/>
            <person name="Jones T."/>
            <person name="Grant M."/>
            <person name="Ambacheew D."/>
            <person name="Muzemil S."/>
            <person name="Studholme D.J."/>
        </authorList>
    </citation>
    <scope>NUCLEOTIDE SEQUENCE [LARGE SCALE GENOMIC DNA]</scope>
</reference>
<protein>
    <submittedName>
        <fullName evidence="2">Uncharacterized protein</fullName>
    </submittedName>
</protein>
<organism evidence="2 3">
    <name type="scientific">Ensete ventricosum</name>
    <name type="common">Abyssinian banana</name>
    <name type="synonym">Musa ensete</name>
    <dbReference type="NCBI Taxonomy" id="4639"/>
    <lineage>
        <taxon>Eukaryota</taxon>
        <taxon>Viridiplantae</taxon>
        <taxon>Streptophyta</taxon>
        <taxon>Embryophyta</taxon>
        <taxon>Tracheophyta</taxon>
        <taxon>Spermatophyta</taxon>
        <taxon>Magnoliopsida</taxon>
        <taxon>Liliopsida</taxon>
        <taxon>Zingiberales</taxon>
        <taxon>Musaceae</taxon>
        <taxon>Ensete</taxon>
    </lineage>
</organism>